<feature type="signal peptide" evidence="2">
    <location>
        <begin position="1"/>
        <end position="19"/>
    </location>
</feature>
<keyword evidence="2" id="KW-0564">Palmitate</keyword>
<keyword evidence="2" id="KW-0812">Transmembrane</keyword>
<reference evidence="4 5" key="1">
    <citation type="submission" date="2020-08" db="EMBL/GenBank/DDBJ databases">
        <title>Genomic Encyclopedia of Type Strains, Phase IV (KMG-IV): sequencing the most valuable type-strain genomes for metagenomic binning, comparative biology and taxonomic classification.</title>
        <authorList>
            <person name="Goeker M."/>
        </authorList>
    </citation>
    <scope>NUCLEOTIDE SEQUENCE [LARGE SCALE GENOMIC DNA]</scope>
    <source>
        <strain evidence="4 5">DSM 28570</strain>
    </source>
</reference>
<proteinExistence type="inferred from homology"/>
<comment type="similarity">
    <text evidence="1 2">Belongs to the outer membrane factor (OMF) (TC 1.B.17) family.</text>
</comment>
<dbReference type="RefSeq" id="WP_183352083.1">
    <property type="nucleotide sequence ID" value="NZ_JACHEO010000022.1"/>
</dbReference>
<sequence length="480" mass="51253">MRPVLFFSTAWLLLLVACAPVGPEYRPPAANLPDNWSDGRRPATSAALHHSRRWWGMFADPILNGLVDRAIAANHDLRIATSRITAARARLRQTTAATAPSLDAGAGATHSRRSGNAGSDGGSRDLFEAGFDAAWELDLFGGRRRSIEAATATLAASEENRRDILVSLEAEVARTYFELRGSERLLATARNTLAAQEKTLAVVTGRRQLGLASDLDSAQAQTQKSLVAAQIPTLEQKITAGRNQLALLLDLQPAEMARRLAGAAPAFTLPSNLPPGLPSDLLRRRPDIRQAERLVAAATAEVGVATADLFPRFSLSGLIGLQSSSLSDLVSSGSRYWSIGPSLSLPVFNRGRLQAAVTITKAELEETEATYEKIVLAALLETENALVGYSREQETRARLAAAVETGSQALTFNEGLYAAGLADLTDVLASRRTLYAAQEQLIISDQRLAANVIALYKALGGGWHITEATQPTPPAPGISP</sequence>
<dbReference type="SUPFAM" id="SSF56954">
    <property type="entry name" value="Outer membrane efflux proteins (OEP)"/>
    <property type="match status" value="1"/>
</dbReference>
<dbReference type="AlphaFoldDB" id="A0A840V374"/>
<comment type="caution">
    <text evidence="4">The sequence shown here is derived from an EMBL/GenBank/DDBJ whole genome shotgun (WGS) entry which is preliminary data.</text>
</comment>
<organism evidence="4 5">
    <name type="scientific">Desulfoprunum benzoelyticum</name>
    <dbReference type="NCBI Taxonomy" id="1506996"/>
    <lineage>
        <taxon>Bacteria</taxon>
        <taxon>Pseudomonadati</taxon>
        <taxon>Thermodesulfobacteriota</taxon>
        <taxon>Desulfobulbia</taxon>
        <taxon>Desulfobulbales</taxon>
        <taxon>Desulfobulbaceae</taxon>
        <taxon>Desulfoprunum</taxon>
    </lineage>
</organism>
<gene>
    <name evidence="4" type="ORF">HNQ81_003030</name>
</gene>
<dbReference type="Gene3D" id="1.20.1600.10">
    <property type="entry name" value="Outer membrane efflux proteins (OEP)"/>
    <property type="match status" value="1"/>
</dbReference>
<protein>
    <submittedName>
        <fullName evidence="4">NodT family efflux transporter outer membrane factor (OMF) lipoprotein</fullName>
    </submittedName>
</protein>
<dbReference type="Pfam" id="PF02321">
    <property type="entry name" value="OEP"/>
    <property type="match status" value="2"/>
</dbReference>
<keyword evidence="2 4" id="KW-0449">Lipoprotein</keyword>
<evidence type="ECO:0000313" key="4">
    <source>
        <dbReference type="EMBL" id="MBB5349278.1"/>
    </source>
</evidence>
<name>A0A840V374_9BACT</name>
<dbReference type="Gene3D" id="2.20.200.10">
    <property type="entry name" value="Outer membrane efflux proteins (OEP)"/>
    <property type="match status" value="1"/>
</dbReference>
<comment type="subcellular location">
    <subcellularLocation>
        <location evidence="2">Cell membrane</location>
        <topology evidence="2">Lipid-anchor</topology>
    </subcellularLocation>
</comment>
<keyword evidence="5" id="KW-1185">Reference proteome</keyword>
<evidence type="ECO:0000256" key="2">
    <source>
        <dbReference type="RuleBase" id="RU362097"/>
    </source>
</evidence>
<dbReference type="GO" id="GO:0005886">
    <property type="term" value="C:plasma membrane"/>
    <property type="evidence" value="ECO:0007669"/>
    <property type="project" value="UniProtKB-SubCell"/>
</dbReference>
<dbReference type="EMBL" id="JACHEO010000022">
    <property type="protein sequence ID" value="MBB5349278.1"/>
    <property type="molecule type" value="Genomic_DNA"/>
</dbReference>
<dbReference type="InterPro" id="IPR003423">
    <property type="entry name" value="OMP_efflux"/>
</dbReference>
<dbReference type="Proteomes" id="UP000539642">
    <property type="component" value="Unassembled WGS sequence"/>
</dbReference>
<dbReference type="InterPro" id="IPR010131">
    <property type="entry name" value="MdtP/NodT-like"/>
</dbReference>
<dbReference type="PANTHER" id="PTHR30203">
    <property type="entry name" value="OUTER MEMBRANE CATION EFFLUX PROTEIN"/>
    <property type="match status" value="1"/>
</dbReference>
<evidence type="ECO:0000313" key="5">
    <source>
        <dbReference type="Proteomes" id="UP000539642"/>
    </source>
</evidence>
<dbReference type="NCBIfam" id="TIGR01845">
    <property type="entry name" value="outer_NodT"/>
    <property type="match status" value="1"/>
</dbReference>
<feature type="region of interest" description="Disordered" evidence="3">
    <location>
        <begin position="98"/>
        <end position="121"/>
    </location>
</feature>
<feature type="chain" id="PRO_5033106611" evidence="2">
    <location>
        <begin position="20"/>
        <end position="480"/>
    </location>
</feature>
<keyword evidence="2" id="KW-0732">Signal</keyword>
<evidence type="ECO:0000256" key="3">
    <source>
        <dbReference type="SAM" id="MobiDB-lite"/>
    </source>
</evidence>
<accession>A0A840V374</accession>
<dbReference type="PROSITE" id="PS51257">
    <property type="entry name" value="PROKAR_LIPOPROTEIN"/>
    <property type="match status" value="1"/>
</dbReference>
<keyword evidence="2" id="KW-1134">Transmembrane beta strand</keyword>
<dbReference type="GO" id="GO:0015562">
    <property type="term" value="F:efflux transmembrane transporter activity"/>
    <property type="evidence" value="ECO:0007669"/>
    <property type="project" value="InterPro"/>
</dbReference>
<evidence type="ECO:0000256" key="1">
    <source>
        <dbReference type="ARBA" id="ARBA00007613"/>
    </source>
</evidence>
<keyword evidence="2" id="KW-0472">Membrane</keyword>
<dbReference type="PANTHER" id="PTHR30203:SF25">
    <property type="entry name" value="OUTER MEMBRANE PROTEIN-RELATED"/>
    <property type="match status" value="1"/>
</dbReference>